<evidence type="ECO:0000313" key="1">
    <source>
        <dbReference type="EMBL" id="KAG5293790.1"/>
    </source>
</evidence>
<comment type="caution">
    <text evidence="1">The sequence shown here is derived from an EMBL/GenBank/DDBJ whole genome shotgun (WGS) entry which is preliminary data.</text>
</comment>
<gene>
    <name evidence="1" type="ORF">I7I52_05223</name>
</gene>
<dbReference type="AlphaFoldDB" id="A0A8H7YQA4"/>
<proteinExistence type="predicted"/>
<reference evidence="1 2" key="1">
    <citation type="submission" date="2021-01" db="EMBL/GenBank/DDBJ databases">
        <title>Chromosome-level genome assembly of a human fungal pathogen reveals clustering of transcriptionally co-regulated genes.</title>
        <authorList>
            <person name="Voorhies M."/>
            <person name="Cohen S."/>
            <person name="Shea T.P."/>
            <person name="Petrus S."/>
            <person name="Munoz J.F."/>
            <person name="Poplawski S."/>
            <person name="Goldman W.E."/>
            <person name="Michael T."/>
            <person name="Cuomo C.A."/>
            <person name="Sil A."/>
            <person name="Beyhan S."/>
        </authorList>
    </citation>
    <scope>NUCLEOTIDE SEQUENCE [LARGE SCALE GENOMIC DNA]</scope>
    <source>
        <strain evidence="1 2">G184AR</strain>
    </source>
</reference>
<dbReference type="Proteomes" id="UP000670092">
    <property type="component" value="Unassembled WGS sequence"/>
</dbReference>
<name>A0A8H7YQA4_AJECA</name>
<sequence>MKSEPQSELSQYEGIACSANEISAPVQTGMTHSFIHPRVPVGTKFAIKLGTSSSALFKPISRLEAAINFPAIQYAFVQERCDIIINGMKIDLIRY</sequence>
<protein>
    <submittedName>
        <fullName evidence="1">Uncharacterized protein</fullName>
    </submittedName>
</protein>
<accession>A0A8H7YQA4</accession>
<dbReference type="VEuPathDB" id="FungiDB:I7I52_05223"/>
<evidence type="ECO:0000313" key="2">
    <source>
        <dbReference type="Proteomes" id="UP000670092"/>
    </source>
</evidence>
<organism evidence="1 2">
    <name type="scientific">Ajellomyces capsulatus</name>
    <name type="common">Darling's disease fungus</name>
    <name type="synonym">Histoplasma capsulatum</name>
    <dbReference type="NCBI Taxonomy" id="5037"/>
    <lineage>
        <taxon>Eukaryota</taxon>
        <taxon>Fungi</taxon>
        <taxon>Dikarya</taxon>
        <taxon>Ascomycota</taxon>
        <taxon>Pezizomycotina</taxon>
        <taxon>Eurotiomycetes</taxon>
        <taxon>Eurotiomycetidae</taxon>
        <taxon>Onygenales</taxon>
        <taxon>Ajellomycetaceae</taxon>
        <taxon>Histoplasma</taxon>
    </lineage>
</organism>
<dbReference type="EMBL" id="JAEVHI010000004">
    <property type="protein sequence ID" value="KAG5293790.1"/>
    <property type="molecule type" value="Genomic_DNA"/>
</dbReference>